<accession>I7JVW4</accession>
<organism evidence="1 4">
    <name type="scientific">Corynebacterium otitidis ATCC 51513</name>
    <dbReference type="NCBI Taxonomy" id="883169"/>
    <lineage>
        <taxon>Bacteria</taxon>
        <taxon>Bacillati</taxon>
        <taxon>Actinomycetota</taxon>
        <taxon>Actinomycetes</taxon>
        <taxon>Mycobacteriales</taxon>
        <taxon>Corynebacteriaceae</taxon>
        <taxon>Corynebacterium</taxon>
    </lineage>
</organism>
<dbReference type="OrthoDB" id="4423457at2"/>
<keyword evidence="3" id="KW-1185">Reference proteome</keyword>
<dbReference type="InterPro" id="IPR006311">
    <property type="entry name" value="TAT_signal"/>
</dbReference>
<comment type="caution">
    <text evidence="1">The sequence shown here is derived from an EMBL/GenBank/DDBJ whole genome shotgun (WGS) entry which is preliminary data.</text>
</comment>
<name>I7JVW4_9CORY</name>
<dbReference type="EMBL" id="CAJZ01000088">
    <property type="protein sequence ID" value="CCI83316.1"/>
    <property type="molecule type" value="Genomic_DNA"/>
</dbReference>
<proteinExistence type="predicted"/>
<dbReference type="eggNOG" id="COG3064">
    <property type="taxonomic scope" value="Bacteria"/>
</dbReference>
<protein>
    <submittedName>
        <fullName evidence="1">Putative secreted protein</fullName>
    </submittedName>
</protein>
<evidence type="ECO:0000313" key="2">
    <source>
        <dbReference type="EMBL" id="EJZ82078.1"/>
    </source>
</evidence>
<evidence type="ECO:0000313" key="4">
    <source>
        <dbReference type="Proteomes" id="UP000011016"/>
    </source>
</evidence>
<dbReference type="PROSITE" id="PS51318">
    <property type="entry name" value="TAT"/>
    <property type="match status" value="1"/>
</dbReference>
<dbReference type="AlphaFoldDB" id="I7JVW4"/>
<evidence type="ECO:0000313" key="3">
    <source>
        <dbReference type="Proteomes" id="UP000006078"/>
    </source>
</evidence>
<reference evidence="2 3" key="2">
    <citation type="submission" date="2012-08" db="EMBL/GenBank/DDBJ databases">
        <title>The Genome Sequence of Turicella otitidis ATCC 51513.</title>
        <authorList>
            <consortium name="The Broad Institute Genome Sequencing Platform"/>
            <person name="Earl A."/>
            <person name="Ward D."/>
            <person name="Feldgarden M."/>
            <person name="Gevers D."/>
            <person name="Huys G."/>
            <person name="Walker B."/>
            <person name="Young S.K."/>
            <person name="Zeng Q."/>
            <person name="Gargeya S."/>
            <person name="Fitzgerald M."/>
            <person name="Haas B."/>
            <person name="Abouelleil A."/>
            <person name="Alvarado L."/>
            <person name="Arachchi H.M."/>
            <person name="Berlin A.M."/>
            <person name="Chapman S.B."/>
            <person name="Goldberg J."/>
            <person name="Griggs A."/>
            <person name="Gujja S."/>
            <person name="Hansen M."/>
            <person name="Howarth C."/>
            <person name="Imamovic A."/>
            <person name="Larimer J."/>
            <person name="McCowen C."/>
            <person name="Montmayeur A."/>
            <person name="Murphy C."/>
            <person name="Neiman D."/>
            <person name="Pearson M."/>
            <person name="Priest M."/>
            <person name="Roberts A."/>
            <person name="Saif S."/>
            <person name="Shea T."/>
            <person name="Sisk P."/>
            <person name="Sykes S."/>
            <person name="Wortman J."/>
            <person name="Nusbaum C."/>
            <person name="Birren B."/>
        </authorList>
    </citation>
    <scope>NUCLEOTIDE SEQUENCE [LARGE SCALE GENOMIC DNA]</scope>
    <source>
        <strain evidence="2 3">ATCC 51513</strain>
    </source>
</reference>
<gene>
    <name evidence="1" type="ORF">BN46_0579</name>
    <name evidence="2" type="ORF">HMPREF9719_00960</name>
</gene>
<dbReference type="RefSeq" id="WP_004600850.1">
    <property type="nucleotide sequence ID" value="NZ_HF541866.1"/>
</dbReference>
<dbReference type="EMBL" id="AHAE01000042">
    <property type="protein sequence ID" value="EJZ82078.1"/>
    <property type="molecule type" value="Genomic_DNA"/>
</dbReference>
<evidence type="ECO:0000313" key="1">
    <source>
        <dbReference type="EMBL" id="CCI83316.1"/>
    </source>
</evidence>
<sequence length="235" mass="24296">MSSRISGSNPAWRRALLGGSVAIAVAASGAVVLPNSPLVPSAVAQEAGQSENAAPQGREIIDADAIASGAITNATQLSNAAEEQGARVISGRAQIVTPKGGGQLTPTYDSFEPVPEGTTVYAQWIDKDGAVSPVYSAETHDLPGAAGSGGPGTYAFKLPVWTDADGNEHRFLAHSNQRYRIWVEPTVNPATGNELVQLRAAGGYLPYTFASGSGEGLGEFALTGSNLQRTGVWLY</sequence>
<reference evidence="1 4" key="1">
    <citation type="journal article" date="2012" name="J. Bacteriol.">
        <title>Draft Genome Sequence of Turicella otitidis ATCC 51513, Isolated from Middle Ear Fluid from a Child with Otitis Media.</title>
        <authorList>
            <person name="Brinkrolf K."/>
            <person name="Schneider J."/>
            <person name="Knecht M."/>
            <person name="Ruckert C."/>
            <person name="Tauch A."/>
        </authorList>
    </citation>
    <scope>NUCLEOTIDE SEQUENCE [LARGE SCALE GENOMIC DNA]</scope>
    <source>
        <strain evidence="1 4">ATCC 51513</strain>
    </source>
</reference>
<dbReference type="HOGENOM" id="CLU_1179796_0_0_11"/>
<dbReference type="Proteomes" id="UP000006078">
    <property type="component" value="Unassembled WGS sequence"/>
</dbReference>
<dbReference type="Proteomes" id="UP000011016">
    <property type="component" value="Unassembled WGS sequence"/>
</dbReference>